<gene>
    <name evidence="8" type="ORF">FYJ58_11585</name>
</gene>
<keyword evidence="9" id="KW-1185">Reference proteome</keyword>
<evidence type="ECO:0000256" key="4">
    <source>
        <dbReference type="ARBA" id="ARBA00022989"/>
    </source>
</evidence>
<evidence type="ECO:0000259" key="7">
    <source>
        <dbReference type="Pfam" id="PF04138"/>
    </source>
</evidence>
<dbReference type="EMBL" id="VUMT01000020">
    <property type="protein sequence ID" value="MSS64509.1"/>
    <property type="molecule type" value="Genomic_DNA"/>
</dbReference>
<feature type="transmembrane region" description="Helical" evidence="6">
    <location>
        <begin position="75"/>
        <end position="92"/>
    </location>
</feature>
<evidence type="ECO:0000256" key="3">
    <source>
        <dbReference type="ARBA" id="ARBA00022692"/>
    </source>
</evidence>
<keyword evidence="3 6" id="KW-0812">Transmembrane</keyword>
<dbReference type="PANTHER" id="PTHR38459">
    <property type="entry name" value="PROPHAGE BACTOPRENOL-LINKED GLUCOSE TRANSLOCASE HOMOLOG"/>
    <property type="match status" value="1"/>
</dbReference>
<dbReference type="GO" id="GO:0000271">
    <property type="term" value="P:polysaccharide biosynthetic process"/>
    <property type="evidence" value="ECO:0007669"/>
    <property type="project" value="InterPro"/>
</dbReference>
<feature type="transmembrane region" description="Helical" evidence="6">
    <location>
        <begin position="98"/>
        <end position="120"/>
    </location>
</feature>
<evidence type="ECO:0000256" key="1">
    <source>
        <dbReference type="ARBA" id="ARBA00004141"/>
    </source>
</evidence>
<evidence type="ECO:0000256" key="5">
    <source>
        <dbReference type="ARBA" id="ARBA00023136"/>
    </source>
</evidence>
<dbReference type="PANTHER" id="PTHR38459:SF1">
    <property type="entry name" value="PROPHAGE BACTOPRENOL-LINKED GLUCOSE TRANSLOCASE HOMOLOG"/>
    <property type="match status" value="1"/>
</dbReference>
<dbReference type="GO" id="GO:0005886">
    <property type="term" value="C:plasma membrane"/>
    <property type="evidence" value="ECO:0007669"/>
    <property type="project" value="TreeGrafter"/>
</dbReference>
<comment type="caution">
    <text evidence="8">The sequence shown here is derived from an EMBL/GenBank/DDBJ whole genome shotgun (WGS) entry which is preliminary data.</text>
</comment>
<protein>
    <submittedName>
        <fullName evidence="8">GtrA family protein</fullName>
    </submittedName>
</protein>
<feature type="domain" description="GtrA/DPMS transmembrane" evidence="7">
    <location>
        <begin position="15"/>
        <end position="127"/>
    </location>
</feature>
<evidence type="ECO:0000313" key="8">
    <source>
        <dbReference type="EMBL" id="MSS64509.1"/>
    </source>
</evidence>
<dbReference type="AlphaFoldDB" id="A0A6L5Y0W0"/>
<dbReference type="InterPro" id="IPR051401">
    <property type="entry name" value="GtrA_CellWall_Glycosyl"/>
</dbReference>
<dbReference type="RefSeq" id="WP_154519895.1">
    <property type="nucleotide sequence ID" value="NZ_VUMT01000020.1"/>
</dbReference>
<evidence type="ECO:0000256" key="2">
    <source>
        <dbReference type="ARBA" id="ARBA00009399"/>
    </source>
</evidence>
<dbReference type="InterPro" id="IPR007267">
    <property type="entry name" value="GtrA_DPMS_TM"/>
</dbReference>
<keyword evidence="5 6" id="KW-0472">Membrane</keyword>
<proteinExistence type="inferred from homology"/>
<feature type="transmembrane region" description="Helical" evidence="6">
    <location>
        <begin position="46"/>
        <end position="63"/>
    </location>
</feature>
<dbReference type="Proteomes" id="UP000482209">
    <property type="component" value="Unassembled WGS sequence"/>
</dbReference>
<dbReference type="Pfam" id="PF04138">
    <property type="entry name" value="GtrA_DPMS_TM"/>
    <property type="match status" value="1"/>
</dbReference>
<feature type="transmembrane region" description="Helical" evidence="6">
    <location>
        <begin position="12"/>
        <end position="34"/>
    </location>
</feature>
<comment type="subcellular location">
    <subcellularLocation>
        <location evidence="1">Membrane</location>
        <topology evidence="1">Multi-pass membrane protein</topology>
    </subcellularLocation>
</comment>
<evidence type="ECO:0000256" key="6">
    <source>
        <dbReference type="SAM" id="Phobius"/>
    </source>
</evidence>
<sequence length="133" mass="14912">MNQKRNKIQKKELLKFLIGGGSAVVVDYISYNVFLLTGWNVSMAKAVSYVCGAIVGFIINKLWTFESKEFSKTEIVRYIILYAVSACINAGVNKLVIIVLNMKILAFLCATGISTVLNFLGQKFFVFVKKERV</sequence>
<organism evidence="8 9">
    <name type="scientific">Velocimicrobium porci</name>
    <dbReference type="NCBI Taxonomy" id="2606634"/>
    <lineage>
        <taxon>Bacteria</taxon>
        <taxon>Bacillati</taxon>
        <taxon>Bacillota</taxon>
        <taxon>Clostridia</taxon>
        <taxon>Lachnospirales</taxon>
        <taxon>Lachnospiraceae</taxon>
        <taxon>Velocimicrobium</taxon>
    </lineage>
</organism>
<comment type="similarity">
    <text evidence="2">Belongs to the GtrA family.</text>
</comment>
<reference evidence="8 9" key="1">
    <citation type="submission" date="2019-08" db="EMBL/GenBank/DDBJ databases">
        <title>In-depth cultivation of the pig gut microbiome towards novel bacterial diversity and tailored functional studies.</title>
        <authorList>
            <person name="Wylensek D."/>
            <person name="Hitch T.C.A."/>
            <person name="Clavel T."/>
        </authorList>
    </citation>
    <scope>NUCLEOTIDE SEQUENCE [LARGE SCALE GENOMIC DNA]</scope>
    <source>
        <strain evidence="8 9">WCA-693-APC-MOT-I</strain>
    </source>
</reference>
<accession>A0A6L5Y0W0</accession>
<evidence type="ECO:0000313" key="9">
    <source>
        <dbReference type="Proteomes" id="UP000482209"/>
    </source>
</evidence>
<name>A0A6L5Y0W0_9FIRM</name>
<keyword evidence="4 6" id="KW-1133">Transmembrane helix</keyword>